<keyword evidence="2" id="KW-1185">Reference proteome</keyword>
<accession>A0ACC2ZYK3</accession>
<reference evidence="1" key="1">
    <citation type="submission" date="2022-10" db="EMBL/GenBank/DDBJ databases">
        <title>Culturing micro-colonial fungi from biological soil crusts in the Mojave desert and describing Neophaeococcomyces mojavensis, and introducing the new genera and species Taxawa tesnikishii.</title>
        <authorList>
            <person name="Kurbessoian T."/>
            <person name="Stajich J.E."/>
        </authorList>
    </citation>
    <scope>NUCLEOTIDE SEQUENCE</scope>
    <source>
        <strain evidence="1">JES_112</strain>
    </source>
</reference>
<sequence>MATTDSHFVAALAEIRGKRWLRNQLCSTCKPIINCASDATIPHLQNAAEIQISASQGCHLCSLLYGSLPLAVNKYNKDSLPGTAIKTDGPWAAEIRFEQPLCLRKFKIEVYTAGQRNQSYILRLHGDTKHDAQAWAGKTGDLDSNDSTGSDQSLEVAKSWLDECLYRHGDTCGNSSSHPNRVVPTRLVAITDSSISLRLSENHDISVRYLALSYCWGTPNDSELKLTDQNRKLLMQNVRYADLPCTIAEAVVATERLGYRYLWVDRLCILQGNGVDWKFEATRMGRYYQNSDCCLAALRSENPHHGLFVSRNPLIMEPLDVMQDDTDLVRHISITSIDSYAGHYPRLYNGPPYVLSRRAWVLQERLLAPRTIHFGSLMLYWECGKLRLAEDKPTLDLDLPYSVILRKFGSRSPQSQGTSVDRIISEADQNL</sequence>
<organism evidence="1 2">
    <name type="scientific">Neophaeococcomyces mojaviensis</name>
    <dbReference type="NCBI Taxonomy" id="3383035"/>
    <lineage>
        <taxon>Eukaryota</taxon>
        <taxon>Fungi</taxon>
        <taxon>Dikarya</taxon>
        <taxon>Ascomycota</taxon>
        <taxon>Pezizomycotina</taxon>
        <taxon>Eurotiomycetes</taxon>
        <taxon>Chaetothyriomycetidae</taxon>
        <taxon>Chaetothyriales</taxon>
        <taxon>Chaetothyriales incertae sedis</taxon>
        <taxon>Neophaeococcomyces</taxon>
    </lineage>
</organism>
<proteinExistence type="predicted"/>
<name>A0ACC2ZYK3_9EURO</name>
<comment type="caution">
    <text evidence="1">The sequence shown here is derived from an EMBL/GenBank/DDBJ whole genome shotgun (WGS) entry which is preliminary data.</text>
</comment>
<evidence type="ECO:0000313" key="2">
    <source>
        <dbReference type="Proteomes" id="UP001172386"/>
    </source>
</evidence>
<dbReference type="EMBL" id="JAPDRQ010000194">
    <property type="protein sequence ID" value="KAJ9652545.1"/>
    <property type="molecule type" value="Genomic_DNA"/>
</dbReference>
<dbReference type="Proteomes" id="UP001172386">
    <property type="component" value="Unassembled WGS sequence"/>
</dbReference>
<protein>
    <submittedName>
        <fullName evidence="1">Uncharacterized protein</fullName>
    </submittedName>
</protein>
<gene>
    <name evidence="1" type="ORF">H2198_008220</name>
</gene>
<evidence type="ECO:0000313" key="1">
    <source>
        <dbReference type="EMBL" id="KAJ9652545.1"/>
    </source>
</evidence>